<dbReference type="InterPro" id="IPR000792">
    <property type="entry name" value="Tscrpt_reg_LuxR_C"/>
</dbReference>
<dbReference type="GO" id="GO:0016987">
    <property type="term" value="F:sigma factor activity"/>
    <property type="evidence" value="ECO:0007669"/>
    <property type="project" value="UniProtKB-KW"/>
</dbReference>
<keyword evidence="6" id="KW-0804">Transcription</keyword>
<evidence type="ECO:0000313" key="10">
    <source>
        <dbReference type="EMBL" id="HIV14159.1"/>
    </source>
</evidence>
<dbReference type="GO" id="GO:0006352">
    <property type="term" value="P:DNA-templated transcription initiation"/>
    <property type="evidence" value="ECO:0007669"/>
    <property type="project" value="InterPro"/>
</dbReference>
<dbReference type="PANTHER" id="PTHR30385:SF1">
    <property type="entry name" value="RNA POLYMERASE SIGMA-H FACTOR"/>
    <property type="match status" value="1"/>
</dbReference>
<evidence type="ECO:0000256" key="5">
    <source>
        <dbReference type="ARBA" id="ARBA00023125"/>
    </source>
</evidence>
<dbReference type="Pfam" id="PF04542">
    <property type="entry name" value="Sigma70_r2"/>
    <property type="match status" value="1"/>
</dbReference>
<evidence type="ECO:0000313" key="11">
    <source>
        <dbReference type="Proteomes" id="UP000886723"/>
    </source>
</evidence>
<evidence type="ECO:0000256" key="1">
    <source>
        <dbReference type="ARBA" id="ARBA00007788"/>
    </source>
</evidence>
<comment type="similarity">
    <text evidence="1">Belongs to the sigma-70 factor family.</text>
</comment>
<keyword evidence="3" id="KW-0805">Transcription regulation</keyword>
<dbReference type="InterPro" id="IPR000943">
    <property type="entry name" value="RNA_pol_sigma70"/>
</dbReference>
<proteinExistence type="inferred from homology"/>
<evidence type="ECO:0000256" key="7">
    <source>
        <dbReference type="ARBA" id="ARBA00024701"/>
    </source>
</evidence>
<dbReference type="Proteomes" id="UP000886723">
    <property type="component" value="Unassembled WGS sequence"/>
</dbReference>
<dbReference type="PROSITE" id="PS00715">
    <property type="entry name" value="SIGMA70_1"/>
    <property type="match status" value="1"/>
</dbReference>
<evidence type="ECO:0000259" key="8">
    <source>
        <dbReference type="PROSITE" id="PS00622"/>
    </source>
</evidence>
<dbReference type="SUPFAM" id="SSF88946">
    <property type="entry name" value="Sigma2 domain of RNA polymerase sigma factors"/>
    <property type="match status" value="1"/>
</dbReference>
<comment type="caution">
    <text evidence="10">The sequence shown here is derived from an EMBL/GenBank/DDBJ whole genome shotgun (WGS) entry which is preliminary data.</text>
</comment>
<feature type="domain" description="RNA polymerase sigma-70" evidence="9">
    <location>
        <begin position="51"/>
        <end position="64"/>
    </location>
</feature>
<dbReference type="SUPFAM" id="SSF46894">
    <property type="entry name" value="C-terminal effector domain of the bipartite response regulators"/>
    <property type="match status" value="1"/>
</dbReference>
<evidence type="ECO:0000259" key="9">
    <source>
        <dbReference type="PROSITE" id="PS00715"/>
    </source>
</evidence>
<keyword evidence="5" id="KW-0238">DNA-binding</keyword>
<keyword evidence="4" id="KW-0731">Sigma factor</keyword>
<sequence length="199" mass="23401">MIKYGDYTDEELLELQRDGRENVTDYLLDKYKAMVKKKARVLYLMGGEQDDLIQEGMIGLFKAIRDYRPEKDTSFYTFAQLCVDRQLYNAVQSSNRQKHRPLNSYVPLNTEEGEHELRDFRQQSPENIVIARENEAAMEQKIREQLSDFENQVLARYLEGENYLQIAADLSRPPKSVDNALQRIRSKVRVWLEKAKSET</sequence>
<dbReference type="PIRSF" id="PIRSF002939">
    <property type="entry name" value="RNA_polymerase_sigma-H_factor"/>
    <property type="match status" value="1"/>
</dbReference>
<feature type="domain" description="HTH luxR-type" evidence="8">
    <location>
        <begin position="160"/>
        <end position="187"/>
    </location>
</feature>
<evidence type="ECO:0000256" key="2">
    <source>
        <dbReference type="ARBA" id="ARBA00021245"/>
    </source>
</evidence>
<dbReference type="EMBL" id="DVON01000286">
    <property type="protein sequence ID" value="HIV14159.1"/>
    <property type="molecule type" value="Genomic_DNA"/>
</dbReference>
<evidence type="ECO:0000256" key="4">
    <source>
        <dbReference type="ARBA" id="ARBA00023082"/>
    </source>
</evidence>
<dbReference type="InterPro" id="IPR016032">
    <property type="entry name" value="Sig_transdc_resp-reg_C-effctor"/>
</dbReference>
<evidence type="ECO:0000256" key="3">
    <source>
        <dbReference type="ARBA" id="ARBA00023015"/>
    </source>
</evidence>
<dbReference type="AlphaFoldDB" id="A0A9D1T7Q9"/>
<evidence type="ECO:0000256" key="6">
    <source>
        <dbReference type="ARBA" id="ARBA00023163"/>
    </source>
</evidence>
<dbReference type="InterPro" id="IPR014284">
    <property type="entry name" value="RNA_pol_sigma-70_dom"/>
</dbReference>
<dbReference type="InterPro" id="IPR036388">
    <property type="entry name" value="WH-like_DNA-bd_sf"/>
</dbReference>
<dbReference type="GO" id="GO:0003677">
    <property type="term" value="F:DNA binding"/>
    <property type="evidence" value="ECO:0007669"/>
    <property type="project" value="UniProtKB-KW"/>
</dbReference>
<dbReference type="InterPro" id="IPR013325">
    <property type="entry name" value="RNA_pol_sigma_r2"/>
</dbReference>
<dbReference type="Gene3D" id="1.10.10.10">
    <property type="entry name" value="Winged helix-like DNA-binding domain superfamily/Winged helix DNA-binding domain"/>
    <property type="match status" value="1"/>
</dbReference>
<name>A0A9D1T7Q9_9FIRM</name>
<organism evidence="10 11">
    <name type="scientific">Candidatus Pullilachnospira stercoravium</name>
    <dbReference type="NCBI Taxonomy" id="2840913"/>
    <lineage>
        <taxon>Bacteria</taxon>
        <taxon>Bacillati</taxon>
        <taxon>Bacillota</taxon>
        <taxon>Clostridia</taxon>
        <taxon>Lachnospirales</taxon>
        <taxon>Lachnospiraceae</taxon>
        <taxon>Lachnospiraceae incertae sedis</taxon>
        <taxon>Candidatus Pullilachnospira</taxon>
    </lineage>
</organism>
<accession>A0A9D1T7Q9</accession>
<dbReference type="PANTHER" id="PTHR30385">
    <property type="entry name" value="SIGMA FACTOR F FLAGELLAR"/>
    <property type="match status" value="1"/>
</dbReference>
<gene>
    <name evidence="10" type="primary">sigH</name>
    <name evidence="10" type="ORF">IAA63_13625</name>
</gene>
<dbReference type="PROSITE" id="PS00622">
    <property type="entry name" value="HTH_LUXR_1"/>
    <property type="match status" value="1"/>
</dbReference>
<dbReference type="InterPro" id="IPR016371">
    <property type="entry name" value="RNA_pol_sigma-H_factor"/>
</dbReference>
<protein>
    <recommendedName>
        <fullName evidence="2">RNA polymerase sigma factor SigS</fullName>
    </recommendedName>
</protein>
<dbReference type="NCBIfam" id="TIGR02937">
    <property type="entry name" value="sigma70-ECF"/>
    <property type="match status" value="1"/>
</dbReference>
<dbReference type="NCBIfam" id="NF006148">
    <property type="entry name" value="PRK08295.1-5"/>
    <property type="match status" value="1"/>
</dbReference>
<reference evidence="10" key="2">
    <citation type="journal article" date="2021" name="PeerJ">
        <title>Extensive microbial diversity within the chicken gut microbiome revealed by metagenomics and culture.</title>
        <authorList>
            <person name="Gilroy R."/>
            <person name="Ravi A."/>
            <person name="Getino M."/>
            <person name="Pursley I."/>
            <person name="Horton D.L."/>
            <person name="Alikhan N.F."/>
            <person name="Baker D."/>
            <person name="Gharbi K."/>
            <person name="Hall N."/>
            <person name="Watson M."/>
            <person name="Adriaenssens E.M."/>
            <person name="Foster-Nyarko E."/>
            <person name="Jarju S."/>
            <person name="Secka A."/>
            <person name="Antonio M."/>
            <person name="Oren A."/>
            <person name="Chaudhuri R.R."/>
            <person name="La Ragione R."/>
            <person name="Hildebrand F."/>
            <person name="Pallen M.J."/>
        </authorList>
    </citation>
    <scope>NUCLEOTIDE SEQUENCE</scope>
    <source>
        <strain evidence="10">ChiBcec2-4451</strain>
    </source>
</reference>
<dbReference type="Gene3D" id="1.20.120.1810">
    <property type="match status" value="1"/>
</dbReference>
<reference evidence="10" key="1">
    <citation type="submission" date="2020-10" db="EMBL/GenBank/DDBJ databases">
        <authorList>
            <person name="Gilroy R."/>
        </authorList>
    </citation>
    <scope>NUCLEOTIDE SEQUENCE</scope>
    <source>
        <strain evidence="10">ChiBcec2-4451</strain>
    </source>
</reference>
<dbReference type="InterPro" id="IPR007627">
    <property type="entry name" value="RNA_pol_sigma70_r2"/>
</dbReference>
<comment type="function">
    <text evidence="7">Sigma factors are initiation factors that promote the attachment of RNA polymerase to specific initiation sites and are then released. Sigma-S contributes to the protection against external stress, thus playing a role in cellular fitness and survival.</text>
</comment>